<evidence type="ECO:0000313" key="2">
    <source>
        <dbReference type="Proteomes" id="UP000274131"/>
    </source>
</evidence>
<protein>
    <submittedName>
        <fullName evidence="1 3">Uncharacterized protein</fullName>
    </submittedName>
</protein>
<dbReference type="OrthoDB" id="5919013at2759"/>
<gene>
    <name evidence="1" type="ORF">EVEC_LOCUS8903</name>
</gene>
<dbReference type="AlphaFoldDB" id="A0A0N4VFH0"/>
<evidence type="ECO:0000313" key="3">
    <source>
        <dbReference type="WBParaSite" id="EVEC_0000949101-mRNA-1"/>
    </source>
</evidence>
<keyword evidence="2" id="KW-1185">Reference proteome</keyword>
<proteinExistence type="predicted"/>
<dbReference type="EMBL" id="UXUI01009685">
    <property type="protein sequence ID" value="VDD94152.1"/>
    <property type="molecule type" value="Genomic_DNA"/>
</dbReference>
<reference evidence="3" key="1">
    <citation type="submission" date="2017-02" db="UniProtKB">
        <authorList>
            <consortium name="WormBaseParasite"/>
        </authorList>
    </citation>
    <scope>IDENTIFICATION</scope>
</reference>
<dbReference type="WBParaSite" id="EVEC_0000949101-mRNA-1">
    <property type="protein sequence ID" value="EVEC_0000949101-mRNA-1"/>
    <property type="gene ID" value="EVEC_0000949101"/>
</dbReference>
<accession>A0A0N4VFH0</accession>
<sequence>MDEHGMKKICFDLEDRPPLSYWEKWNTKSIVSASVSSLPQQNIDERHQKIRPEDWIKAPEFVPRSKQLLTQSFYVEPQYAPESSSKSYFDPSYSYSNICAAVGSADTLAGSRPTVSAYQPQLDFNPFNSNSLSLISTQKPYNVQSLEEDLSVFGIGGSCPDLFDLLRNTNEQWGNLESTQTGTVKTPSSSNANNFVELQGTTGALVQQTSDHQIQKHRIAVQSRNYKAPAKACVQMATFNPEYNTTSSKIVSNKNKEGFVQDCFEGVNVRLNNFDNCEELTLSDTEEVSPPRLKQFPWFLDKTFGQYTSLNRPERVCCDIM</sequence>
<reference evidence="1 2" key="2">
    <citation type="submission" date="2018-10" db="EMBL/GenBank/DDBJ databases">
        <authorList>
            <consortium name="Pathogen Informatics"/>
        </authorList>
    </citation>
    <scope>NUCLEOTIDE SEQUENCE [LARGE SCALE GENOMIC DNA]</scope>
</reference>
<organism evidence="3">
    <name type="scientific">Enterobius vermicularis</name>
    <name type="common">Human pinworm</name>
    <dbReference type="NCBI Taxonomy" id="51028"/>
    <lineage>
        <taxon>Eukaryota</taxon>
        <taxon>Metazoa</taxon>
        <taxon>Ecdysozoa</taxon>
        <taxon>Nematoda</taxon>
        <taxon>Chromadorea</taxon>
        <taxon>Rhabditida</taxon>
        <taxon>Spirurina</taxon>
        <taxon>Oxyuridomorpha</taxon>
        <taxon>Oxyuroidea</taxon>
        <taxon>Oxyuridae</taxon>
        <taxon>Enterobius</taxon>
    </lineage>
</organism>
<evidence type="ECO:0000313" key="1">
    <source>
        <dbReference type="EMBL" id="VDD94152.1"/>
    </source>
</evidence>
<name>A0A0N4VFH0_ENTVE</name>
<dbReference type="Proteomes" id="UP000274131">
    <property type="component" value="Unassembled WGS sequence"/>
</dbReference>